<dbReference type="GO" id="GO:0009311">
    <property type="term" value="P:oligosaccharide metabolic process"/>
    <property type="evidence" value="ECO:0007669"/>
    <property type="project" value="TreeGrafter"/>
</dbReference>
<feature type="region of interest" description="Disordered" evidence="8">
    <location>
        <begin position="246"/>
        <end position="270"/>
    </location>
</feature>
<feature type="compositionally biased region" description="Basic and acidic residues" evidence="8">
    <location>
        <begin position="887"/>
        <end position="915"/>
    </location>
</feature>
<dbReference type="InterPro" id="IPR017853">
    <property type="entry name" value="GH"/>
</dbReference>
<evidence type="ECO:0000256" key="5">
    <source>
        <dbReference type="ARBA" id="ARBA00022801"/>
    </source>
</evidence>
<evidence type="ECO:0000256" key="3">
    <source>
        <dbReference type="ARBA" id="ARBA00012755"/>
    </source>
</evidence>
<evidence type="ECO:0000256" key="6">
    <source>
        <dbReference type="ARBA" id="ARBA00023295"/>
    </source>
</evidence>
<gene>
    <name evidence="10" type="ORF">TGDOM2_309930</name>
</gene>
<dbReference type="FunFam" id="3.20.20.70:FF:000197">
    <property type="entry name" value="Alpha-galactosidase"/>
    <property type="match status" value="1"/>
</dbReference>
<sequence length="982" mass="108728">MTEDRASDPGWETVAFQAPSRLPRKPQRTSARPMFHCLLRVTFLFALSSLCLTASEGTMPAYENTLQRAQINDGQAHARHGSERLTEESAAYVQREALHEEGAAEQATVEGNQERKPDSRTRRDVDGKTPCLTQAWSATGEQKEDSCTNLLKAAEAGVRRSASSVLAEGSEEGSNLGFLQWNEGGGARPYSWRVAQTAGRDDSVPVGEKLMRRDREQVGSINHHGHQEGNREGKAGDQVLESGTMDLFDEEDDPNPSLYLSDGDEPAALADPEDEDFIWGDEDEDGPFLDGDADEYSLSYDVDAAEDTLNLRENEDPPNEGGMNVDQEADEPFGVDAEADTETANAAHTRPPDHFLQRYNDDVVPSPRATPLPADAEEPFVSASTAEVNGLAERKEFAKWSQDTAPLVVPNKHEEGDGIGYQGLVNISENESSSPARTPRGKANIPKPPMGWSSWNRFECDLSELNEKLVMDTALALEQSGLHAAGYEYVMLDDCWSIKKDEERGAREPIVWDAKRFPNGMPALASFLHSRGFRFGLYTDSGSRTCMGYIGSADHEEQDAMAFQSWGVDFLKIDGCYAEPSEMGMLYSRWSPAFEYAAAANPDHKQTVVLSCSWPAYVHNPTDFDFKLIGEMCDTWRIFDDIQPTWESLSAIMKFWGDNQGIFANVVAPGRFNDPDMLEVGNGNFSTAEGRTQMSVWSIVAAPLILGNDVRNMTPQTLQILANPEVIAVNQDDLILEGLRVFESPNTMSIWMRPLAAGSTAVAFVNLSSKPRNVTINLSELQKAYWESWLPWRRRKLLRLLDNIPPADRERLVQVHFPPVDNDPTAPFGCTVRDVWLGLNLGFKERYIVSPYILAPHDTFMVIISGCTLTGEPHRFSSANDETQSPELRKAGVRERDENTGVRRENNNGEARGTEPDIDILSGHVSVAGHVEQVRGITGSGEPQRNSPRQAVGEETETYPAVVANQGNIPAHSLRSRIDREM</sequence>
<evidence type="ECO:0000259" key="9">
    <source>
        <dbReference type="Pfam" id="PF17801"/>
    </source>
</evidence>
<dbReference type="PANTHER" id="PTHR11452:SF83">
    <property type="entry name" value="ALPHA-GALACTOSIDASE"/>
    <property type="match status" value="1"/>
</dbReference>
<feature type="region of interest" description="Disordered" evidence="8">
    <location>
        <begin position="936"/>
        <end position="956"/>
    </location>
</feature>
<evidence type="ECO:0000256" key="2">
    <source>
        <dbReference type="ARBA" id="ARBA00009743"/>
    </source>
</evidence>
<dbReference type="EMBL" id="AHZU02000416">
    <property type="protein sequence ID" value="KFG44645.1"/>
    <property type="molecule type" value="Genomic_DNA"/>
</dbReference>
<feature type="domain" description="Alpha galactosidase C-terminal" evidence="9">
    <location>
        <begin position="747"/>
        <end position="781"/>
    </location>
</feature>
<dbReference type="EC" id="3.2.1.22" evidence="3 7"/>
<comment type="caution">
    <text evidence="10">The sequence shown here is derived from an EMBL/GenBank/DDBJ whole genome shotgun (WGS) entry which is preliminary data.</text>
</comment>
<dbReference type="Proteomes" id="UP000028837">
    <property type="component" value="Unassembled WGS sequence"/>
</dbReference>
<dbReference type="Gene3D" id="3.20.20.70">
    <property type="entry name" value="Aldolase class I"/>
    <property type="match status" value="1"/>
</dbReference>
<feature type="region of interest" description="Disordered" evidence="8">
    <location>
        <begin position="429"/>
        <end position="448"/>
    </location>
</feature>
<comment type="catalytic activity">
    <reaction evidence="1 7">
        <text>Hydrolysis of terminal, non-reducing alpha-D-galactose residues in alpha-D-galactosides, including galactose oligosaccharides, galactomannans and galactolipids.</text>
        <dbReference type="EC" id="3.2.1.22"/>
    </reaction>
</comment>
<dbReference type="InterPro" id="IPR002241">
    <property type="entry name" value="Glyco_hydro_27"/>
</dbReference>
<dbReference type="GO" id="GO:0016139">
    <property type="term" value="P:glycoside catabolic process"/>
    <property type="evidence" value="ECO:0007669"/>
    <property type="project" value="TreeGrafter"/>
</dbReference>
<keyword evidence="5 7" id="KW-0378">Hydrolase</keyword>
<feature type="compositionally biased region" description="Polar residues" evidence="8">
    <location>
        <begin position="877"/>
        <end position="886"/>
    </location>
</feature>
<dbReference type="InterPro" id="IPR013785">
    <property type="entry name" value="Aldolase_TIM"/>
</dbReference>
<keyword evidence="4" id="KW-0732">Signal</keyword>
<evidence type="ECO:0000313" key="11">
    <source>
        <dbReference type="Proteomes" id="UP000028837"/>
    </source>
</evidence>
<dbReference type="Pfam" id="PF17801">
    <property type="entry name" value="Melibiase_C"/>
    <property type="match status" value="1"/>
</dbReference>
<evidence type="ECO:0000256" key="1">
    <source>
        <dbReference type="ARBA" id="ARBA00001255"/>
    </source>
</evidence>
<dbReference type="VEuPathDB" id="ToxoDB:TGDOM2_309930"/>
<dbReference type="GO" id="GO:0004557">
    <property type="term" value="F:alpha-galactosidase activity"/>
    <property type="evidence" value="ECO:0007669"/>
    <property type="project" value="UniProtKB-EC"/>
</dbReference>
<dbReference type="GO" id="GO:0005737">
    <property type="term" value="C:cytoplasm"/>
    <property type="evidence" value="ECO:0007669"/>
    <property type="project" value="TreeGrafter"/>
</dbReference>
<evidence type="ECO:0000256" key="4">
    <source>
        <dbReference type="ARBA" id="ARBA00022729"/>
    </source>
</evidence>
<comment type="similarity">
    <text evidence="2 7">Belongs to the glycosyl hydrolase 27 family.</text>
</comment>
<keyword evidence="7" id="KW-1015">Disulfide bond</keyword>
<dbReference type="InterPro" id="IPR041233">
    <property type="entry name" value="Melibiase_C"/>
</dbReference>
<reference evidence="10 11" key="1">
    <citation type="submission" date="2014-02" db="EMBL/GenBank/DDBJ databases">
        <authorList>
            <person name="Sibley D."/>
            <person name="Venepally P."/>
            <person name="Karamycheva S."/>
            <person name="Hadjithomas M."/>
            <person name="Khan A."/>
            <person name="Brunk B."/>
            <person name="Roos D."/>
            <person name="Caler E."/>
            <person name="Lorenzi H."/>
        </authorList>
    </citation>
    <scope>NUCLEOTIDE SEQUENCE [LARGE SCALE GENOMIC DNA]</scope>
    <source>
        <strain evidence="10 11">GAB2-2007-GAL-DOM2</strain>
    </source>
</reference>
<dbReference type="OrthoDB" id="5795902at2759"/>
<feature type="compositionally biased region" description="Basic and acidic residues" evidence="8">
    <location>
        <begin position="112"/>
        <end position="127"/>
    </location>
</feature>
<dbReference type="InterPro" id="IPR013780">
    <property type="entry name" value="Glyco_hydro_b"/>
</dbReference>
<dbReference type="PANTHER" id="PTHR11452">
    <property type="entry name" value="ALPHA-GALACTOSIDASE/ALPHA-N-ACETYLGALACTOSAMINIDASE"/>
    <property type="match status" value="1"/>
</dbReference>
<keyword evidence="6 7" id="KW-0326">Glycosidase</keyword>
<evidence type="ECO:0000313" key="10">
    <source>
        <dbReference type="EMBL" id="KFG44645.1"/>
    </source>
</evidence>
<name>A0A086KJS7_TOXGO</name>
<feature type="compositionally biased region" description="Basic and acidic residues" evidence="8">
    <location>
        <begin position="350"/>
        <end position="361"/>
    </location>
</feature>
<dbReference type="AlphaFoldDB" id="A0A086KJS7"/>
<feature type="region of interest" description="Disordered" evidence="8">
    <location>
        <begin position="101"/>
        <end position="127"/>
    </location>
</feature>
<dbReference type="Pfam" id="PF16499">
    <property type="entry name" value="Melibiase_2"/>
    <property type="match status" value="1"/>
</dbReference>
<proteinExistence type="inferred from homology"/>
<evidence type="ECO:0000256" key="8">
    <source>
        <dbReference type="SAM" id="MobiDB-lite"/>
    </source>
</evidence>
<accession>A0A086KJS7</accession>
<dbReference type="PRINTS" id="PR00740">
    <property type="entry name" value="GLHYDRLASE27"/>
</dbReference>
<dbReference type="SUPFAM" id="SSF51445">
    <property type="entry name" value="(Trans)glycosidases"/>
    <property type="match status" value="1"/>
</dbReference>
<protein>
    <recommendedName>
        <fullName evidence="3 7">Alpha-galactosidase</fullName>
        <ecNumber evidence="3 7">3.2.1.22</ecNumber>
    </recommendedName>
    <alternativeName>
        <fullName evidence="7">Melibiase</fullName>
    </alternativeName>
</protein>
<feature type="region of interest" description="Disordered" evidence="8">
    <location>
        <begin position="342"/>
        <end position="381"/>
    </location>
</feature>
<dbReference type="Gene3D" id="2.60.40.1180">
    <property type="entry name" value="Golgi alpha-mannosidase II"/>
    <property type="match status" value="1"/>
</dbReference>
<dbReference type="SUPFAM" id="SSF51011">
    <property type="entry name" value="Glycosyl hydrolase domain"/>
    <property type="match status" value="1"/>
</dbReference>
<feature type="region of interest" description="Disordered" evidence="8">
    <location>
        <begin position="875"/>
        <end position="917"/>
    </location>
</feature>
<dbReference type="CDD" id="cd14792">
    <property type="entry name" value="GH27"/>
    <property type="match status" value="1"/>
</dbReference>
<organism evidence="10 11">
    <name type="scientific">Toxoplasma gondii GAB2-2007-GAL-DOM2</name>
    <dbReference type="NCBI Taxonomy" id="1130820"/>
    <lineage>
        <taxon>Eukaryota</taxon>
        <taxon>Sar</taxon>
        <taxon>Alveolata</taxon>
        <taxon>Apicomplexa</taxon>
        <taxon>Conoidasida</taxon>
        <taxon>Coccidia</taxon>
        <taxon>Eucoccidiorida</taxon>
        <taxon>Eimeriorina</taxon>
        <taxon>Sarcocystidae</taxon>
        <taxon>Toxoplasma</taxon>
    </lineage>
</organism>
<evidence type="ECO:0000256" key="7">
    <source>
        <dbReference type="RuleBase" id="RU361168"/>
    </source>
</evidence>